<dbReference type="Proteomes" id="UP000186176">
    <property type="component" value="Unassembled WGS sequence"/>
</dbReference>
<dbReference type="VEuPathDB" id="CryptoDB:cubi_03064"/>
<evidence type="ECO:0008006" key="3">
    <source>
        <dbReference type="Google" id="ProtNLM"/>
    </source>
</evidence>
<name>A0A1J4MPY8_9CRYT</name>
<dbReference type="GeneID" id="39979856"/>
<dbReference type="OrthoDB" id="412647at2759"/>
<dbReference type="InterPro" id="IPR035985">
    <property type="entry name" value="Ubiquitin-activating_enz"/>
</dbReference>
<evidence type="ECO:0000313" key="2">
    <source>
        <dbReference type="Proteomes" id="UP000186176"/>
    </source>
</evidence>
<proteinExistence type="predicted"/>
<dbReference type="EMBL" id="LRBP01000008">
    <property type="protein sequence ID" value="OII74933.1"/>
    <property type="molecule type" value="Genomic_DNA"/>
</dbReference>
<dbReference type="Gene3D" id="3.40.50.720">
    <property type="entry name" value="NAD(P)-binding Rossmann-like Domain"/>
    <property type="match status" value="1"/>
</dbReference>
<dbReference type="RefSeq" id="XP_028876078.1">
    <property type="nucleotide sequence ID" value="XM_029020077.1"/>
</dbReference>
<protein>
    <recommendedName>
        <fullName evidence="3">THIF-type NAD/FAD binding fold domain-containing protein</fullName>
    </recommendedName>
</protein>
<accession>A0A1J4MPY8</accession>
<gene>
    <name evidence="1" type="ORF">cubi_03064</name>
</gene>
<dbReference type="GO" id="GO:0008641">
    <property type="term" value="F:ubiquitin-like modifier activating enzyme activity"/>
    <property type="evidence" value="ECO:0007669"/>
    <property type="project" value="InterPro"/>
</dbReference>
<reference evidence="1 2" key="1">
    <citation type="submission" date="2016-10" db="EMBL/GenBank/DDBJ databases">
        <title>Reductive evolution of mitochondrial metabolism and differential evolution of invasion-related proteins in Cryptosporidium.</title>
        <authorList>
            <person name="Liu S."/>
            <person name="Roellig D.M."/>
            <person name="Guo Y."/>
            <person name="Li N."/>
            <person name="Frace M.A."/>
            <person name="Tang K."/>
            <person name="Zhang L."/>
            <person name="Feng Y."/>
            <person name="Xiao L."/>
        </authorList>
    </citation>
    <scope>NUCLEOTIDE SEQUENCE [LARGE SCALE GENOMIC DNA]</scope>
    <source>
        <strain evidence="1">39726</strain>
    </source>
</reference>
<keyword evidence="2" id="KW-1185">Reference proteome</keyword>
<organism evidence="1 2">
    <name type="scientific">Cryptosporidium ubiquitum</name>
    <dbReference type="NCBI Taxonomy" id="857276"/>
    <lineage>
        <taxon>Eukaryota</taxon>
        <taxon>Sar</taxon>
        <taxon>Alveolata</taxon>
        <taxon>Apicomplexa</taxon>
        <taxon>Conoidasida</taxon>
        <taxon>Coccidia</taxon>
        <taxon>Eucoccidiorida</taxon>
        <taxon>Eimeriorina</taxon>
        <taxon>Cryptosporidiidae</taxon>
        <taxon>Cryptosporidium</taxon>
    </lineage>
</organism>
<dbReference type="AlphaFoldDB" id="A0A1J4MPY8"/>
<sequence length="282" mass="32627">MLSEDEVAIYDRQIRLWGLSPIHFELIKNIVLAGIKVSIWDNVITRSCDLTYNFLLEEEDIGKERIACIDKFKEMNPLTKIYTANQNETDVELLCEECLSKVNYNGILVSLDEEVNILKAKNISKKYRSKNTFVSFSVSIGTRIFLFFNNKSISFDEILESNFSDLKQRLNSIKNLHPYILIILFILRERYRKAMMYKIENSELDEIFKEIKTTPSIDSEKALEIHKTFNDTWGKTISPIASIGGGLLCQEVTKFCIHGFEEYFCCIFDMELCEAVTATVKV</sequence>
<comment type="caution">
    <text evidence="1">The sequence shown here is derived from an EMBL/GenBank/DDBJ whole genome shotgun (WGS) entry which is preliminary data.</text>
</comment>
<evidence type="ECO:0000313" key="1">
    <source>
        <dbReference type="EMBL" id="OII74933.1"/>
    </source>
</evidence>
<dbReference type="SUPFAM" id="SSF69572">
    <property type="entry name" value="Activating enzymes of the ubiquitin-like proteins"/>
    <property type="match status" value="1"/>
</dbReference>